<evidence type="ECO:0000313" key="4">
    <source>
        <dbReference type="Proteomes" id="UP001326715"/>
    </source>
</evidence>
<protein>
    <recommendedName>
        <fullName evidence="5">Lipocalin-like domain-containing protein</fullName>
    </recommendedName>
</protein>
<evidence type="ECO:0000313" key="2">
    <source>
        <dbReference type="EMBL" id="WQG90270.1"/>
    </source>
</evidence>
<proteinExistence type="predicted"/>
<name>A0A1K1RY39_9BACT</name>
<sequence length="146" mass="16384">MKLYFLLFSTLLFACQQAPEHSSSTSGPRSGRLTGTWRLLSQASIAKGDTTITDYTKDQEMIKIINDTHFAFLKHGGAFDAGGGRYTLNGDQYTEHLDYYNNKDWEGGVFNFTISFSGDTLIQKGIEKVEGTGVDHEIIERYIKVK</sequence>
<dbReference type="STRING" id="1004.SAMN05661012_04460"/>
<evidence type="ECO:0008006" key="5">
    <source>
        <dbReference type="Google" id="ProtNLM"/>
    </source>
</evidence>
<dbReference type="RefSeq" id="WP_072363438.1">
    <property type="nucleotide sequence ID" value="NZ_CBHWAX010000014.1"/>
</dbReference>
<dbReference type="Proteomes" id="UP000183788">
    <property type="component" value="Unassembled WGS sequence"/>
</dbReference>
<reference evidence="2 4" key="2">
    <citation type="submission" date="2023-11" db="EMBL/GenBank/DDBJ databases">
        <title>MicrobeMod: A computational toolkit for identifying prokaryotic methylation and restriction-modification with nanopore sequencing.</title>
        <authorList>
            <person name="Crits-Christoph A."/>
            <person name="Kang S.C."/>
            <person name="Lee H."/>
            <person name="Ostrov N."/>
        </authorList>
    </citation>
    <scope>NUCLEOTIDE SEQUENCE [LARGE SCALE GENOMIC DNA]</scope>
    <source>
        <strain evidence="2 4">ATCC 23090</strain>
    </source>
</reference>
<dbReference type="EMBL" id="CP140154">
    <property type="protein sequence ID" value="WQG90270.1"/>
    <property type="molecule type" value="Genomic_DNA"/>
</dbReference>
<reference evidence="1 3" key="1">
    <citation type="submission" date="2016-11" db="EMBL/GenBank/DDBJ databases">
        <authorList>
            <person name="Jaros S."/>
            <person name="Januszkiewicz K."/>
            <person name="Wedrychowicz H."/>
        </authorList>
    </citation>
    <scope>NUCLEOTIDE SEQUENCE [LARGE SCALE GENOMIC DNA]</scope>
    <source>
        <strain evidence="1 3">DSM 784</strain>
    </source>
</reference>
<accession>A0A1K1RY39</accession>
<dbReference type="PROSITE" id="PS51257">
    <property type="entry name" value="PROKAR_LIPOPROTEIN"/>
    <property type="match status" value="1"/>
</dbReference>
<dbReference type="EMBL" id="FPIZ01000015">
    <property type="protein sequence ID" value="SFW77059.1"/>
    <property type="molecule type" value="Genomic_DNA"/>
</dbReference>
<dbReference type="Proteomes" id="UP001326715">
    <property type="component" value="Chromosome"/>
</dbReference>
<gene>
    <name evidence="1" type="ORF">SAMN05661012_04460</name>
    <name evidence="2" type="ORF">SR876_02090</name>
</gene>
<dbReference type="AlphaFoldDB" id="A0A1K1RY39"/>
<organism evidence="1 3">
    <name type="scientific">Chitinophaga sancti</name>
    <dbReference type="NCBI Taxonomy" id="1004"/>
    <lineage>
        <taxon>Bacteria</taxon>
        <taxon>Pseudomonadati</taxon>
        <taxon>Bacteroidota</taxon>
        <taxon>Chitinophagia</taxon>
        <taxon>Chitinophagales</taxon>
        <taxon>Chitinophagaceae</taxon>
        <taxon>Chitinophaga</taxon>
    </lineage>
</organism>
<evidence type="ECO:0000313" key="1">
    <source>
        <dbReference type="EMBL" id="SFW77059.1"/>
    </source>
</evidence>
<evidence type="ECO:0000313" key="3">
    <source>
        <dbReference type="Proteomes" id="UP000183788"/>
    </source>
</evidence>
<keyword evidence="4" id="KW-1185">Reference proteome</keyword>
<dbReference type="OrthoDB" id="1493972at2"/>